<organism evidence="4 5">
    <name type="scientific">Dietzia cinnamea</name>
    <dbReference type="NCBI Taxonomy" id="321318"/>
    <lineage>
        <taxon>Bacteria</taxon>
        <taxon>Bacillati</taxon>
        <taxon>Actinomycetota</taxon>
        <taxon>Actinomycetes</taxon>
        <taxon>Mycobacteriales</taxon>
        <taxon>Dietziaceae</taxon>
        <taxon>Dietzia</taxon>
    </lineage>
</organism>
<dbReference type="PANTHER" id="PTHR43798">
    <property type="entry name" value="MONOACYLGLYCEROL LIPASE"/>
    <property type="match status" value="1"/>
</dbReference>
<evidence type="ECO:0000256" key="2">
    <source>
        <dbReference type="SAM" id="MobiDB-lite"/>
    </source>
</evidence>
<dbReference type="Proteomes" id="UP000295805">
    <property type="component" value="Unassembled WGS sequence"/>
</dbReference>
<keyword evidence="1 4" id="KW-0378">Hydrolase</keyword>
<evidence type="ECO:0000313" key="5">
    <source>
        <dbReference type="Proteomes" id="UP000295805"/>
    </source>
</evidence>
<dbReference type="InterPro" id="IPR000073">
    <property type="entry name" value="AB_hydrolase_1"/>
</dbReference>
<dbReference type="GO" id="GO:0016020">
    <property type="term" value="C:membrane"/>
    <property type="evidence" value="ECO:0007669"/>
    <property type="project" value="TreeGrafter"/>
</dbReference>
<comment type="caution">
    <text evidence="4">The sequence shown here is derived from an EMBL/GenBank/DDBJ whole genome shotgun (WGS) entry which is preliminary data.</text>
</comment>
<sequence length="283" mass="30723">MLRGKARSVTTTRRADTPPGGDGHALARDRRGTGLPVVQLHGLSSSRRRDEVFGLDLTAGRDGLQVVRYDARGHGESPGTTDPDDYTWPALARDLLALLDEEFPGERVHGVGQSMGSATLLTAAAAEPDRFASLTLGIPPTVWGWRREQSRLYDLAARQVARWGGARWSELTRTPPTSPAIDPDRPPTAPDVRDEWLPAAFRGAAATDLPPEEQIGRLRMPVLLLAWPQDASHPLEVAEHLLELLPDARLEVARSPAEVEEWPRAVSDFIGALTGESGAAPTR</sequence>
<gene>
    <name evidence="4" type="ORF">EDD19_103117</name>
</gene>
<proteinExistence type="predicted"/>
<evidence type="ECO:0000313" key="4">
    <source>
        <dbReference type="EMBL" id="TCW25769.1"/>
    </source>
</evidence>
<name>A0A4R3ZXW3_9ACTN</name>
<dbReference type="PANTHER" id="PTHR43798:SF31">
    <property type="entry name" value="AB HYDROLASE SUPERFAMILY PROTEIN YCLE"/>
    <property type="match status" value="1"/>
</dbReference>
<protein>
    <submittedName>
        <fullName evidence="4">Alpha-beta hydrolase superfamily lysophospholipase</fullName>
    </submittedName>
</protein>
<dbReference type="InterPro" id="IPR029058">
    <property type="entry name" value="AB_hydrolase_fold"/>
</dbReference>
<dbReference type="EMBL" id="SMCX01000003">
    <property type="protein sequence ID" value="TCW25769.1"/>
    <property type="molecule type" value="Genomic_DNA"/>
</dbReference>
<dbReference type="AlphaFoldDB" id="A0A4R3ZXW3"/>
<dbReference type="Gene3D" id="3.40.50.1820">
    <property type="entry name" value="alpha/beta hydrolase"/>
    <property type="match status" value="1"/>
</dbReference>
<reference evidence="4 5" key="1">
    <citation type="submission" date="2019-03" db="EMBL/GenBank/DDBJ databases">
        <title>Root nodule microbial communities of legume samples collected from USA, Mexico and Botswana.</title>
        <authorList>
            <person name="Hirsch A."/>
        </authorList>
    </citation>
    <scope>NUCLEOTIDE SEQUENCE [LARGE SCALE GENOMIC DNA]</scope>
    <source>
        <strain evidence="4 5">55</strain>
    </source>
</reference>
<evidence type="ECO:0000259" key="3">
    <source>
        <dbReference type="Pfam" id="PF00561"/>
    </source>
</evidence>
<dbReference type="GO" id="GO:0016787">
    <property type="term" value="F:hydrolase activity"/>
    <property type="evidence" value="ECO:0007669"/>
    <property type="project" value="UniProtKB-KW"/>
</dbReference>
<dbReference type="InterPro" id="IPR050266">
    <property type="entry name" value="AB_hydrolase_sf"/>
</dbReference>
<accession>A0A4R3ZXW3</accession>
<dbReference type="Pfam" id="PF00561">
    <property type="entry name" value="Abhydrolase_1"/>
    <property type="match status" value="1"/>
</dbReference>
<dbReference type="SUPFAM" id="SSF53474">
    <property type="entry name" value="alpha/beta-Hydrolases"/>
    <property type="match status" value="1"/>
</dbReference>
<evidence type="ECO:0000256" key="1">
    <source>
        <dbReference type="ARBA" id="ARBA00022801"/>
    </source>
</evidence>
<feature type="domain" description="AB hydrolase-1" evidence="3">
    <location>
        <begin position="36"/>
        <end position="136"/>
    </location>
</feature>
<feature type="region of interest" description="Disordered" evidence="2">
    <location>
        <begin position="1"/>
        <end position="33"/>
    </location>
</feature>